<reference evidence="4" key="3">
    <citation type="submission" date="2025-08" db="UniProtKB">
        <authorList>
            <consortium name="Ensembl"/>
        </authorList>
    </citation>
    <scope>IDENTIFICATION</scope>
    <source>
        <strain evidence="4">JP 163 A</strain>
    </source>
</reference>
<keyword evidence="2" id="KW-0677">Repeat</keyword>
<dbReference type="RefSeq" id="XP_023181697.1">
    <property type="nucleotide sequence ID" value="XM_023325929.1"/>
</dbReference>
<evidence type="ECO:0000256" key="3">
    <source>
        <dbReference type="PROSITE-ProRule" id="PRU00221"/>
    </source>
</evidence>
<keyword evidence="1 3" id="KW-0853">WD repeat</keyword>
<dbReference type="Pfam" id="PF00400">
    <property type="entry name" value="WD40"/>
    <property type="match status" value="3"/>
</dbReference>
<dbReference type="PANTHER" id="PTHR45532">
    <property type="entry name" value="WD REPEAT-CONTAINING PROTEIN 97"/>
    <property type="match status" value="1"/>
</dbReference>
<sequence>MTEPTRHQSQKFHIYDKRQTGNKVFAYEEDEHFLVHGFYHFKHFPCDSPVRFMIHSPAIHAFISLHADNKVSLFRPKCYRETIWRRMPFLGLTPTKVLGWIIGWGPGPIFTLLDNELRHLDTADNALDIRLCEAAEHSWELVTVGFGNVCVWSVLLMRCRVKIQEGLQQRAFTHMALAPPQKKRPHRAFVACGMEVTVINLDDGVVLDHQEELCPSEITAMLFCTQLDCLITGFQDYAITVWGLDWVPRVTFFGHDGVVNSLYYCSKTNLLVSCSADCTIRSWDVKKNLAIDCFHTDQNNPPLCLVGKKNEHPFFSFSDKGVDLWFVTAWYTLHTKIKGDEDIALKQIVVSHLPPCYPTRVTCVSEDDHIYLVSAGTEEMLTSFKAGKTVLCAAYCLQKELLFVLTQGGTLLQVNSLANPATLIQEWEGRGRGPWPISDTLSKKDVQNLPEPGPACCMVTYSYLGDPKKALEKWKSLKNGRGSSQRDSKHIDHFKNKFWVIIGQSGGCVSVLAMDDGTLLYRTPAHKGKDVTAVKVYSKYNYLLSSGEDFTVVVWRIHPDAATCLSHWQTVICYEPQVYLAALELQVALAFQEPNSKSYSLQLYHVENLKRAECQQKNAHIDSLTGVCAIPEIKAFASCSLDKTVRIWNEKNKLIWVQQLVAAPQCMEYSGNGELFLGMNGDLYRLEFAQFLPKKYQRMVQLLAAYYLPEFKNCTQESFIITMPDFFFQLRCYYFENVLSELPTSEVEKTRDKAE</sequence>
<dbReference type="InterPro" id="IPR015943">
    <property type="entry name" value="WD40/YVTN_repeat-like_dom_sf"/>
</dbReference>
<dbReference type="AlphaFoldDB" id="A0A3B5Q986"/>
<protein>
    <submittedName>
        <fullName evidence="4">WD repeat domain 97</fullName>
    </submittedName>
</protein>
<organism evidence="4 5">
    <name type="scientific">Xiphophorus maculatus</name>
    <name type="common">Southern platyfish</name>
    <name type="synonym">Platypoecilus maculatus</name>
    <dbReference type="NCBI Taxonomy" id="8083"/>
    <lineage>
        <taxon>Eukaryota</taxon>
        <taxon>Metazoa</taxon>
        <taxon>Chordata</taxon>
        <taxon>Craniata</taxon>
        <taxon>Vertebrata</taxon>
        <taxon>Euteleostomi</taxon>
        <taxon>Actinopterygii</taxon>
        <taxon>Neopterygii</taxon>
        <taxon>Teleostei</taxon>
        <taxon>Neoteleostei</taxon>
        <taxon>Acanthomorphata</taxon>
        <taxon>Ovalentaria</taxon>
        <taxon>Atherinomorphae</taxon>
        <taxon>Cyprinodontiformes</taxon>
        <taxon>Poeciliidae</taxon>
        <taxon>Poeciliinae</taxon>
        <taxon>Xiphophorus</taxon>
    </lineage>
</organism>
<dbReference type="InterPro" id="IPR036322">
    <property type="entry name" value="WD40_repeat_dom_sf"/>
</dbReference>
<keyword evidence="5" id="KW-1185">Reference proteome</keyword>
<proteinExistence type="predicted"/>
<dbReference type="Proteomes" id="UP000002852">
    <property type="component" value="Unassembled WGS sequence"/>
</dbReference>
<evidence type="ECO:0000256" key="2">
    <source>
        <dbReference type="ARBA" id="ARBA00022737"/>
    </source>
</evidence>
<dbReference type="STRING" id="8083.ENSXMAP00000027462"/>
<dbReference type="SMART" id="SM00320">
    <property type="entry name" value="WD40"/>
    <property type="match status" value="4"/>
</dbReference>
<reference evidence="5" key="2">
    <citation type="journal article" date="2013" name="Nat. Genet.">
        <title>The genome of the platyfish, Xiphophorus maculatus, provides insights into evolutionary adaptation and several complex traits.</title>
        <authorList>
            <person name="Schartl M."/>
            <person name="Walter R.B."/>
            <person name="Shen Y."/>
            <person name="Garcia T."/>
            <person name="Catchen J."/>
            <person name="Amores A."/>
            <person name="Braasch I."/>
            <person name="Chalopin D."/>
            <person name="Volff J.N."/>
            <person name="Lesch K.P."/>
            <person name="Bisazza A."/>
            <person name="Minx P."/>
            <person name="Hillier L."/>
            <person name="Wilson R.K."/>
            <person name="Fuerstenberg S."/>
            <person name="Boore J."/>
            <person name="Searle S."/>
            <person name="Postlethwait J.H."/>
            <person name="Warren W.C."/>
        </authorList>
    </citation>
    <scope>NUCLEOTIDE SEQUENCE [LARGE SCALE GENOMIC DNA]</scope>
    <source>
        <strain evidence="5">JP 163 A</strain>
    </source>
</reference>
<feature type="repeat" description="WD" evidence="3">
    <location>
        <begin position="617"/>
        <end position="649"/>
    </location>
</feature>
<dbReference type="InterPro" id="IPR001680">
    <property type="entry name" value="WD40_rpt"/>
</dbReference>
<dbReference type="PROSITE" id="PS50082">
    <property type="entry name" value="WD_REPEATS_2"/>
    <property type="match status" value="2"/>
</dbReference>
<reference evidence="4" key="4">
    <citation type="submission" date="2025-09" db="UniProtKB">
        <authorList>
            <consortium name="Ensembl"/>
        </authorList>
    </citation>
    <scope>IDENTIFICATION</scope>
    <source>
        <strain evidence="4">JP 163 A</strain>
    </source>
</reference>
<reference evidence="5" key="1">
    <citation type="submission" date="2012-01" db="EMBL/GenBank/DDBJ databases">
        <authorList>
            <person name="Walter R."/>
            <person name="Schartl M."/>
            <person name="Warren W."/>
        </authorList>
    </citation>
    <scope>NUCLEOTIDE SEQUENCE [LARGE SCALE GENOMIC DNA]</scope>
    <source>
        <strain evidence="5">JP 163 A</strain>
    </source>
</reference>
<accession>A0A3B5Q986</accession>
<evidence type="ECO:0000313" key="4">
    <source>
        <dbReference type="Ensembl" id="ENSXMAP00000027462.1"/>
    </source>
</evidence>
<dbReference type="SUPFAM" id="SSF50978">
    <property type="entry name" value="WD40 repeat-like"/>
    <property type="match status" value="2"/>
</dbReference>
<evidence type="ECO:0000313" key="5">
    <source>
        <dbReference type="Proteomes" id="UP000002852"/>
    </source>
</evidence>
<dbReference type="CTD" id="340390"/>
<dbReference type="PANTHER" id="PTHR45532:SF1">
    <property type="entry name" value="WD REPEAT-CONTAINING PROTEIN 97"/>
    <property type="match status" value="1"/>
</dbReference>
<dbReference type="Gene3D" id="2.130.10.10">
    <property type="entry name" value="YVTN repeat-like/Quinoprotein amine dehydrogenase"/>
    <property type="match status" value="3"/>
</dbReference>
<feature type="repeat" description="WD" evidence="3">
    <location>
        <begin position="252"/>
        <end position="286"/>
    </location>
</feature>
<evidence type="ECO:0000256" key="1">
    <source>
        <dbReference type="ARBA" id="ARBA00022574"/>
    </source>
</evidence>
<dbReference type="PROSITE" id="PS50294">
    <property type="entry name" value="WD_REPEATS_REGION"/>
    <property type="match status" value="1"/>
</dbReference>
<name>A0A3B5Q986_XIPMA</name>
<dbReference type="GeneID" id="111606161"/>
<dbReference type="GeneTree" id="ENSGT00940000163397"/>
<dbReference type="Ensembl" id="ENSXMAT00000041644.1">
    <property type="protein sequence ID" value="ENSXMAP00000027462.1"/>
    <property type="gene ID" value="ENSXMAG00000029720.1"/>
</dbReference>
<dbReference type="OMA" id="ELWWSIM"/>
<dbReference type="PROSITE" id="PS00678">
    <property type="entry name" value="WD_REPEATS_1"/>
    <property type="match status" value="1"/>
</dbReference>
<dbReference type="InterPro" id="IPR019775">
    <property type="entry name" value="WD40_repeat_CS"/>
</dbReference>
<dbReference type="InParanoid" id="A0A3B5Q986"/>